<evidence type="ECO:0000256" key="2">
    <source>
        <dbReference type="ARBA" id="ARBA00022692"/>
    </source>
</evidence>
<evidence type="ECO:0000256" key="7">
    <source>
        <dbReference type="SAM" id="Phobius"/>
    </source>
</evidence>
<sequence length="199" mass="22179">MADKTARRPLTSRPLDFFYVLFFAVHLVASCLIDSQVFLPAHFVPAPLSAVLDTFLRDTNDPLMRSALEGRRDNAWFLAALVGEMAIQLPIFALGIVALLKDDKRIYPVLILYASVAGITTAQVLATYFVGDERFLLTSHNIVALLQAHALWAITPPILLVDMTARCVGIIGEATRLASEQQQQQQQPRQHKAKDRKKQ</sequence>
<dbReference type="GeneID" id="37045976"/>
<dbReference type="PROSITE" id="PS51257">
    <property type="entry name" value="PROKAR_LIPOPROTEIN"/>
    <property type="match status" value="1"/>
</dbReference>
<feature type="region of interest" description="Disordered" evidence="6">
    <location>
        <begin position="179"/>
        <end position="199"/>
    </location>
</feature>
<dbReference type="Proteomes" id="UP000245768">
    <property type="component" value="Unassembled WGS sequence"/>
</dbReference>
<feature type="compositionally biased region" description="Basic residues" evidence="6">
    <location>
        <begin position="189"/>
        <end position="199"/>
    </location>
</feature>
<proteinExistence type="predicted"/>
<comment type="subcellular location">
    <subcellularLocation>
        <location evidence="1">Membrane</location>
        <topology evidence="1">Multi-pass membrane protein</topology>
    </subcellularLocation>
</comment>
<feature type="transmembrane region" description="Helical" evidence="7">
    <location>
        <begin position="142"/>
        <end position="161"/>
    </location>
</feature>
<feature type="transmembrane region" description="Helical" evidence="7">
    <location>
        <begin position="17"/>
        <end position="39"/>
    </location>
</feature>
<keyword evidence="4 5" id="KW-0472">Membrane</keyword>
<feature type="domain" description="EXPERA" evidence="8">
    <location>
        <begin position="15"/>
        <end position="160"/>
    </location>
</feature>
<evidence type="ECO:0000256" key="1">
    <source>
        <dbReference type="ARBA" id="ARBA00004141"/>
    </source>
</evidence>
<feature type="transmembrane region" description="Helical" evidence="7">
    <location>
        <begin position="75"/>
        <end position="100"/>
    </location>
</feature>
<keyword evidence="10" id="KW-1185">Reference proteome</keyword>
<dbReference type="InParanoid" id="A0A316YMA4"/>
<evidence type="ECO:0000313" key="9">
    <source>
        <dbReference type="EMBL" id="PWN90507.1"/>
    </source>
</evidence>
<dbReference type="PANTHER" id="PTHR31204">
    <property type="entry name" value="SIGMA INTRACELLULAR RECEPTOR 2"/>
    <property type="match status" value="1"/>
</dbReference>
<dbReference type="PROSITE" id="PS51751">
    <property type="entry name" value="EXPERA"/>
    <property type="match status" value="1"/>
</dbReference>
<dbReference type="GO" id="GO:0005783">
    <property type="term" value="C:endoplasmic reticulum"/>
    <property type="evidence" value="ECO:0007669"/>
    <property type="project" value="TreeGrafter"/>
</dbReference>
<dbReference type="InterPro" id="IPR051987">
    <property type="entry name" value="Sigma-2_receptor-like"/>
</dbReference>
<dbReference type="InterPro" id="IPR033118">
    <property type="entry name" value="EXPERA"/>
</dbReference>
<keyword evidence="3 5" id="KW-1133">Transmembrane helix</keyword>
<evidence type="ECO:0000256" key="5">
    <source>
        <dbReference type="PROSITE-ProRule" id="PRU01087"/>
    </source>
</evidence>
<dbReference type="AlphaFoldDB" id="A0A316YMA4"/>
<evidence type="ECO:0000259" key="8">
    <source>
        <dbReference type="PROSITE" id="PS51751"/>
    </source>
</evidence>
<dbReference type="EMBL" id="KZ819636">
    <property type="protein sequence ID" value="PWN90507.1"/>
    <property type="molecule type" value="Genomic_DNA"/>
</dbReference>
<dbReference type="PANTHER" id="PTHR31204:SF1">
    <property type="entry name" value="SIGMA INTRACELLULAR RECEPTOR 2"/>
    <property type="match status" value="1"/>
</dbReference>
<evidence type="ECO:0000256" key="6">
    <source>
        <dbReference type="SAM" id="MobiDB-lite"/>
    </source>
</evidence>
<evidence type="ECO:0000313" key="10">
    <source>
        <dbReference type="Proteomes" id="UP000245768"/>
    </source>
</evidence>
<name>A0A316YMA4_9BASI</name>
<protein>
    <recommendedName>
        <fullName evidence="8">EXPERA domain-containing protein</fullName>
    </recommendedName>
</protein>
<dbReference type="OrthoDB" id="433124at2759"/>
<evidence type="ECO:0000256" key="4">
    <source>
        <dbReference type="ARBA" id="ARBA00023136"/>
    </source>
</evidence>
<accession>A0A316YMA4</accession>
<evidence type="ECO:0000256" key="3">
    <source>
        <dbReference type="ARBA" id="ARBA00022989"/>
    </source>
</evidence>
<reference evidence="9 10" key="1">
    <citation type="journal article" date="2018" name="Mol. Biol. Evol.">
        <title>Broad Genomic Sampling Reveals a Smut Pathogenic Ancestry of the Fungal Clade Ustilaginomycotina.</title>
        <authorList>
            <person name="Kijpornyongpan T."/>
            <person name="Mondo S.J."/>
            <person name="Barry K."/>
            <person name="Sandor L."/>
            <person name="Lee J."/>
            <person name="Lipzen A."/>
            <person name="Pangilinan J."/>
            <person name="LaButti K."/>
            <person name="Hainaut M."/>
            <person name="Henrissat B."/>
            <person name="Grigoriev I.V."/>
            <person name="Spatafora J.W."/>
            <person name="Aime M.C."/>
        </authorList>
    </citation>
    <scope>NUCLEOTIDE SEQUENCE [LARGE SCALE GENOMIC DNA]</scope>
    <source>
        <strain evidence="9 10">MCA 4198</strain>
    </source>
</reference>
<dbReference type="GO" id="GO:0016020">
    <property type="term" value="C:membrane"/>
    <property type="evidence" value="ECO:0007669"/>
    <property type="project" value="UniProtKB-SubCell"/>
</dbReference>
<gene>
    <name evidence="9" type="ORF">FA10DRAFT_286214</name>
</gene>
<dbReference type="Pfam" id="PF05241">
    <property type="entry name" value="EBP"/>
    <property type="match status" value="1"/>
</dbReference>
<feature type="transmembrane region" description="Helical" evidence="7">
    <location>
        <begin position="107"/>
        <end position="130"/>
    </location>
</feature>
<dbReference type="RefSeq" id="XP_025377705.1">
    <property type="nucleotide sequence ID" value="XM_025524060.1"/>
</dbReference>
<keyword evidence="2 5" id="KW-0812">Transmembrane</keyword>
<dbReference type="STRING" id="215250.A0A316YMA4"/>
<organism evidence="9 10">
    <name type="scientific">Acaromyces ingoldii</name>
    <dbReference type="NCBI Taxonomy" id="215250"/>
    <lineage>
        <taxon>Eukaryota</taxon>
        <taxon>Fungi</taxon>
        <taxon>Dikarya</taxon>
        <taxon>Basidiomycota</taxon>
        <taxon>Ustilaginomycotina</taxon>
        <taxon>Exobasidiomycetes</taxon>
        <taxon>Exobasidiales</taxon>
        <taxon>Cryptobasidiaceae</taxon>
        <taxon>Acaromyces</taxon>
    </lineage>
</organism>